<dbReference type="FunCoup" id="A0A669DW09">
    <property type="interactions" value="161"/>
</dbReference>
<dbReference type="InParanoid" id="A0A669DW09"/>
<evidence type="ECO:0000256" key="1">
    <source>
        <dbReference type="ARBA" id="ARBA00004611"/>
    </source>
</evidence>
<gene>
    <name evidence="14" type="primary">drc1</name>
</gene>
<evidence type="ECO:0000256" key="7">
    <source>
        <dbReference type="ARBA" id="ARBA00023273"/>
    </source>
</evidence>
<accession>A0A669DW09</accession>
<dbReference type="AlphaFoldDB" id="A0A669DW09"/>
<evidence type="ECO:0000313" key="15">
    <source>
        <dbReference type="Proteomes" id="UP000005207"/>
    </source>
</evidence>
<dbReference type="InterPro" id="IPR039750">
    <property type="entry name" value="DRC1/DRC2"/>
</dbReference>
<dbReference type="RefSeq" id="XP_005454671.1">
    <property type="nucleotide sequence ID" value="XM_005454614.4"/>
</dbReference>
<dbReference type="CTD" id="92749"/>
<evidence type="ECO:0000259" key="12">
    <source>
        <dbReference type="Pfam" id="PF14772"/>
    </source>
</evidence>
<feature type="region of interest" description="Disordered" evidence="11">
    <location>
        <begin position="1"/>
        <end position="53"/>
    </location>
</feature>
<keyword evidence="5 10" id="KW-0175">Coiled coil</keyword>
<proteinExistence type="inferred from homology"/>
<dbReference type="Pfam" id="PF14775">
    <property type="entry name" value="NYD-SP28_assoc"/>
    <property type="match status" value="1"/>
</dbReference>
<feature type="domain" description="Dynein regulatory complex protein 1/2 N-terminal" evidence="12">
    <location>
        <begin position="76"/>
        <end position="176"/>
    </location>
</feature>
<dbReference type="Pfam" id="PF14772">
    <property type="entry name" value="NYD-SP28"/>
    <property type="match status" value="1"/>
</dbReference>
<feature type="compositionally biased region" description="Basic and acidic residues" evidence="11">
    <location>
        <begin position="42"/>
        <end position="53"/>
    </location>
</feature>
<evidence type="ECO:0000256" key="5">
    <source>
        <dbReference type="ARBA" id="ARBA00023054"/>
    </source>
</evidence>
<feature type="compositionally biased region" description="Basic and acidic residues" evidence="11">
    <location>
        <begin position="1"/>
        <end position="11"/>
    </location>
</feature>
<evidence type="ECO:0000256" key="10">
    <source>
        <dbReference type="SAM" id="Coils"/>
    </source>
</evidence>
<feature type="compositionally biased region" description="Low complexity" evidence="11">
    <location>
        <begin position="684"/>
        <end position="696"/>
    </location>
</feature>
<dbReference type="GeneID" id="102081769"/>
<evidence type="ECO:0000256" key="6">
    <source>
        <dbReference type="ARBA" id="ARBA00023069"/>
    </source>
</evidence>
<evidence type="ECO:0000256" key="2">
    <source>
        <dbReference type="ARBA" id="ARBA00009688"/>
    </source>
</evidence>
<dbReference type="InterPro" id="IPR029440">
    <property type="entry name" value="DRC1_C"/>
</dbReference>
<evidence type="ECO:0000259" key="13">
    <source>
        <dbReference type="Pfam" id="PF14775"/>
    </source>
</evidence>
<comment type="subcellular location">
    <subcellularLocation>
        <location evidence="1">Cytoplasm</location>
        <location evidence="1">Cytoskeleton</location>
        <location evidence="1">Flagellum axoneme</location>
    </subcellularLocation>
</comment>
<dbReference type="Ensembl" id="ENSONIT00000061295.1">
    <property type="protein sequence ID" value="ENSONIP00000063564.1"/>
    <property type="gene ID" value="ENSONIG00000013276.2"/>
</dbReference>
<keyword evidence="15" id="KW-1185">Reference proteome</keyword>
<dbReference type="GO" id="GO:0003352">
    <property type="term" value="P:regulation of cilium movement"/>
    <property type="evidence" value="ECO:0007669"/>
    <property type="project" value="TreeGrafter"/>
</dbReference>
<feature type="region of interest" description="Disordered" evidence="11">
    <location>
        <begin position="674"/>
        <end position="696"/>
    </location>
</feature>
<name>A0A669DW09_ORENI</name>
<dbReference type="GO" id="GO:0005858">
    <property type="term" value="C:axonemal dynein complex"/>
    <property type="evidence" value="ECO:0007669"/>
    <property type="project" value="InterPro"/>
</dbReference>
<dbReference type="OrthoDB" id="10260459at2759"/>
<evidence type="ECO:0000256" key="11">
    <source>
        <dbReference type="SAM" id="MobiDB-lite"/>
    </source>
</evidence>
<reference evidence="14" key="2">
    <citation type="submission" date="2025-08" db="UniProtKB">
        <authorList>
            <consortium name="Ensembl"/>
        </authorList>
    </citation>
    <scope>IDENTIFICATION</scope>
</reference>
<dbReference type="OMA" id="LDFMMAR"/>
<sequence length="696" mass="81057">MEEADKVHEEAPEPPVLSDNQEDKKGASSFKGKEDPTEEGNEELKTKMQEEKKDVNKRIMSLQKRLTTLVTNIQTAADAKEMERRSGMEDNCRIRDERLKNDAKACQEKVEEIRKGWSIVNQKVVHSELQSVLDSQQQLCAAVIEDKKKLIRDLQQERRVKEDQYLKNLRRLDEEIKLMLDRMQQQFQNLSKAYSEELTQLQGVYQQEIEVLLAKDKAKLDKHMKEHWDTELESLMERRRMVEESEKTVHDVMLENTTKIKLMQLEENAKSQARLREQQQMKGKSVVLNLKQLEHGNKNAAYNAKLEEMKGKILGTSKEVKNLKTKYAKQKDKFMKQRQYLSEVHKRSRQHYERMQKEVRYTTAADARKFEEMWVMMEEEVTQLAEKALAIDSLICKHLGLAWERPSAAFMESPGPRRSQEHDTNPNSHLLQTRHPSHCSQRMMDASVGPSLERDSEHSTGVEEGELSSETLMKVMELLCDETGFLVEDKLRKLLVPMEKNEQTIVKLHSLFAVLGLKEKDLPKLLHEFLLMYERQQGERTEGAEAMENSATADSTSRLIKPNYVLPTLRRFLEQHRKRSSSHQQSSLSHPARDTSVEEAYWDRLGNIITEEKLKLWDAAERELKQYEEVLMDISVLVPETELLRQQNTELRMQLQQILSTVLNSLWLSAEGREKKSRTRKSRPSTTTSSITQCSL</sequence>
<evidence type="ECO:0000256" key="4">
    <source>
        <dbReference type="ARBA" id="ARBA00022846"/>
    </source>
</evidence>
<keyword evidence="6" id="KW-0969">Cilium</keyword>
<dbReference type="KEGG" id="onl:102081769"/>
<reference evidence="14" key="3">
    <citation type="submission" date="2025-09" db="UniProtKB">
        <authorList>
            <consortium name="Ensembl"/>
        </authorList>
    </citation>
    <scope>IDENTIFICATION</scope>
</reference>
<evidence type="ECO:0000313" key="14">
    <source>
        <dbReference type="Ensembl" id="ENSONIP00000063564.1"/>
    </source>
</evidence>
<dbReference type="PANTHER" id="PTHR21625:SF1">
    <property type="entry name" value="DYNEIN REGULATORY COMPLEX PROTEIN 1"/>
    <property type="match status" value="1"/>
</dbReference>
<feature type="compositionally biased region" description="Basic and acidic residues" evidence="11">
    <location>
        <begin position="452"/>
        <end position="461"/>
    </location>
</feature>
<feature type="compositionally biased region" description="Basic and acidic residues" evidence="11">
    <location>
        <begin position="21"/>
        <end position="35"/>
    </location>
</feature>
<evidence type="ECO:0000256" key="9">
    <source>
        <dbReference type="ARBA" id="ARBA00046115"/>
    </source>
</evidence>
<evidence type="ECO:0000256" key="8">
    <source>
        <dbReference type="ARBA" id="ARBA00031554"/>
    </source>
</evidence>
<organism evidence="14 15">
    <name type="scientific">Oreochromis niloticus</name>
    <name type="common">Nile tilapia</name>
    <name type="synonym">Tilapia nilotica</name>
    <dbReference type="NCBI Taxonomy" id="8128"/>
    <lineage>
        <taxon>Eukaryota</taxon>
        <taxon>Metazoa</taxon>
        <taxon>Chordata</taxon>
        <taxon>Craniata</taxon>
        <taxon>Vertebrata</taxon>
        <taxon>Euteleostomi</taxon>
        <taxon>Actinopterygii</taxon>
        <taxon>Neopterygii</taxon>
        <taxon>Teleostei</taxon>
        <taxon>Neoteleostei</taxon>
        <taxon>Acanthomorphata</taxon>
        <taxon>Ovalentaria</taxon>
        <taxon>Cichlomorphae</taxon>
        <taxon>Cichliformes</taxon>
        <taxon>Cichlidae</taxon>
        <taxon>African cichlids</taxon>
        <taxon>Pseudocrenilabrinae</taxon>
        <taxon>Oreochromini</taxon>
        <taxon>Oreochromis</taxon>
    </lineage>
</organism>
<evidence type="ECO:0000256" key="3">
    <source>
        <dbReference type="ARBA" id="ARBA00013815"/>
    </source>
</evidence>
<dbReference type="GO" id="GO:0060285">
    <property type="term" value="P:cilium-dependent cell motility"/>
    <property type="evidence" value="ECO:0007669"/>
    <property type="project" value="TreeGrafter"/>
</dbReference>
<comment type="function">
    <text evidence="9">Component of the nexin-dynein regulatory complex (N-DRC) a key regulator of ciliary/flagellar motility which maintains the alignment and integrity of the distal axoneme and regulates microtubule sliding in motile axonemes. Plays a critical role in the assembly of N-DRC and also stabilizes the assembly of multiple inner dynein arms and radial spokes. Coassembles with CCDC65/DRC2 to form a central scaffold needed for assembly of the N-DRC and its attachment to the outer doublet microtubules.</text>
</comment>
<dbReference type="GeneTree" id="ENSGT00940000153804"/>
<feature type="region of interest" description="Disordered" evidence="11">
    <location>
        <begin position="410"/>
        <end position="467"/>
    </location>
</feature>
<dbReference type="PANTHER" id="PTHR21625">
    <property type="entry name" value="NYD-SP28 PROTEIN"/>
    <property type="match status" value="1"/>
</dbReference>
<dbReference type="InterPro" id="IPR039505">
    <property type="entry name" value="DRC1/2_N"/>
</dbReference>
<feature type="domain" description="Dynein regulatory complex protein 1 C-terminal" evidence="13">
    <location>
        <begin position="600"/>
        <end position="659"/>
    </location>
</feature>
<keyword evidence="7" id="KW-0966">Cell projection</keyword>
<dbReference type="GO" id="GO:0070286">
    <property type="term" value="P:axonemal dynein complex assembly"/>
    <property type="evidence" value="ECO:0007669"/>
    <property type="project" value="InterPro"/>
</dbReference>
<feature type="coiled-coil region" evidence="10">
    <location>
        <begin position="144"/>
        <end position="200"/>
    </location>
</feature>
<protein>
    <recommendedName>
        <fullName evidence="3">Dynein regulatory complex protein 1</fullName>
    </recommendedName>
    <alternativeName>
        <fullName evidence="8">Coiled-coil domain-containing protein 164</fullName>
    </alternativeName>
</protein>
<comment type="similarity">
    <text evidence="2">Belongs to the DRC1 family.</text>
</comment>
<reference evidence="15" key="1">
    <citation type="submission" date="2012-01" db="EMBL/GenBank/DDBJ databases">
        <title>The Genome Sequence of Oreochromis niloticus (Nile Tilapia).</title>
        <authorList>
            <consortium name="Broad Institute Genome Assembly Team"/>
            <consortium name="Broad Institute Sequencing Platform"/>
            <person name="Di Palma F."/>
            <person name="Johnson J."/>
            <person name="Lander E.S."/>
            <person name="Lindblad-Toh K."/>
        </authorList>
    </citation>
    <scope>NUCLEOTIDE SEQUENCE [LARGE SCALE GENOMIC DNA]</scope>
</reference>
<dbReference type="Proteomes" id="UP000005207">
    <property type="component" value="Linkage group LG15"/>
</dbReference>
<keyword evidence="4" id="KW-0282">Flagellum</keyword>